<accession>A0ABR2PFQ4</accession>
<organism evidence="1 2">
    <name type="scientific">Hibiscus sabdariffa</name>
    <name type="common">roselle</name>
    <dbReference type="NCBI Taxonomy" id="183260"/>
    <lineage>
        <taxon>Eukaryota</taxon>
        <taxon>Viridiplantae</taxon>
        <taxon>Streptophyta</taxon>
        <taxon>Embryophyta</taxon>
        <taxon>Tracheophyta</taxon>
        <taxon>Spermatophyta</taxon>
        <taxon>Magnoliopsida</taxon>
        <taxon>eudicotyledons</taxon>
        <taxon>Gunneridae</taxon>
        <taxon>Pentapetalae</taxon>
        <taxon>rosids</taxon>
        <taxon>malvids</taxon>
        <taxon>Malvales</taxon>
        <taxon>Malvaceae</taxon>
        <taxon>Malvoideae</taxon>
        <taxon>Hibiscus</taxon>
    </lineage>
</organism>
<proteinExistence type="predicted"/>
<evidence type="ECO:0000313" key="2">
    <source>
        <dbReference type="Proteomes" id="UP001396334"/>
    </source>
</evidence>
<comment type="caution">
    <text evidence="1">The sequence shown here is derived from an EMBL/GenBank/DDBJ whole genome shotgun (WGS) entry which is preliminary data.</text>
</comment>
<keyword evidence="2" id="KW-1185">Reference proteome</keyword>
<dbReference type="Proteomes" id="UP001396334">
    <property type="component" value="Unassembled WGS sequence"/>
</dbReference>
<name>A0ABR2PFQ4_9ROSI</name>
<gene>
    <name evidence="1" type="ORF">V6N11_027031</name>
</gene>
<protein>
    <submittedName>
        <fullName evidence="1">Uncharacterized protein</fullName>
    </submittedName>
</protein>
<dbReference type="EMBL" id="JBBPBN010000060">
    <property type="protein sequence ID" value="KAK8987275.1"/>
    <property type="molecule type" value="Genomic_DNA"/>
</dbReference>
<reference evidence="1 2" key="1">
    <citation type="journal article" date="2024" name="G3 (Bethesda)">
        <title>Genome assembly of Hibiscus sabdariffa L. provides insights into metabolisms of medicinal natural products.</title>
        <authorList>
            <person name="Kim T."/>
        </authorList>
    </citation>
    <scope>NUCLEOTIDE SEQUENCE [LARGE SCALE GENOMIC DNA]</scope>
    <source>
        <strain evidence="1">TK-2024</strain>
        <tissue evidence="1">Old leaves</tissue>
    </source>
</reference>
<evidence type="ECO:0000313" key="1">
    <source>
        <dbReference type="EMBL" id="KAK8987275.1"/>
    </source>
</evidence>
<sequence>MPDSTGVPSEECTESLPSQVHKSGSLRIVPCCLQQSFCPAGQPTGQPLEVEADISCSPQTKMENRGEHISESILLADGLLRYYLLVNLMLQQRVVLVLRVVLQFLAFVVLNPLQVSLMLCPQQTQIFS</sequence>